<gene>
    <name evidence="4" type="ORF">WJX72_007524</name>
</gene>
<dbReference type="GO" id="GO:0051213">
    <property type="term" value="F:dioxygenase activity"/>
    <property type="evidence" value="ECO:0007669"/>
    <property type="project" value="InterPro"/>
</dbReference>
<dbReference type="AlphaFoldDB" id="A0AAW1R846"/>
<name>A0AAW1R846_9CHLO</name>
<dbReference type="InterPro" id="IPR037151">
    <property type="entry name" value="AlkB-like_sf"/>
</dbReference>
<dbReference type="Proteomes" id="UP001489004">
    <property type="component" value="Unassembled WGS sequence"/>
</dbReference>
<comment type="caution">
    <text evidence="4">The sequence shown here is derived from an EMBL/GenBank/DDBJ whole genome shotgun (WGS) entry which is preliminary data.</text>
</comment>
<dbReference type="PANTHER" id="PTHR31212">
    <property type="entry name" value="ALPHA-KETOGLUTARATE-DEPENDENT DIOXYGENASE ALKB HOMOLOG 3"/>
    <property type="match status" value="1"/>
</dbReference>
<comment type="similarity">
    <text evidence="1">Belongs to the alkB family.</text>
</comment>
<protein>
    <recommendedName>
        <fullName evidence="3">Alpha-ketoglutarate-dependent dioxygenase AlkB-like domain-containing protein</fullName>
    </recommendedName>
</protein>
<dbReference type="EMBL" id="JALJOR010000001">
    <property type="protein sequence ID" value="KAK9829720.1"/>
    <property type="molecule type" value="Genomic_DNA"/>
</dbReference>
<evidence type="ECO:0000256" key="2">
    <source>
        <dbReference type="SAM" id="MobiDB-lite"/>
    </source>
</evidence>
<feature type="compositionally biased region" description="Polar residues" evidence="2">
    <location>
        <begin position="176"/>
        <end position="187"/>
    </location>
</feature>
<keyword evidence="5" id="KW-1185">Reference proteome</keyword>
<dbReference type="InterPro" id="IPR027450">
    <property type="entry name" value="AlkB-like"/>
</dbReference>
<dbReference type="InterPro" id="IPR032854">
    <property type="entry name" value="ALKBH3"/>
</dbReference>
<dbReference type="GO" id="GO:0006307">
    <property type="term" value="P:DNA alkylation repair"/>
    <property type="evidence" value="ECO:0007669"/>
    <property type="project" value="InterPro"/>
</dbReference>
<dbReference type="SUPFAM" id="SSF51197">
    <property type="entry name" value="Clavaminate synthase-like"/>
    <property type="match status" value="1"/>
</dbReference>
<feature type="region of interest" description="Disordered" evidence="2">
    <location>
        <begin position="176"/>
        <end position="198"/>
    </location>
</feature>
<accession>A0AAW1R846</accession>
<evidence type="ECO:0000259" key="3">
    <source>
        <dbReference type="Pfam" id="PF13532"/>
    </source>
</evidence>
<dbReference type="Pfam" id="PF13532">
    <property type="entry name" value="2OG-FeII_Oxy_2"/>
    <property type="match status" value="1"/>
</dbReference>
<evidence type="ECO:0000313" key="5">
    <source>
        <dbReference type="Proteomes" id="UP001489004"/>
    </source>
</evidence>
<dbReference type="PANTHER" id="PTHR31212:SF4">
    <property type="entry name" value="ALPHA-KETOGLUTARATE-DEPENDENT DIOXYGENASE ALKB HOMOLOG 3"/>
    <property type="match status" value="1"/>
</dbReference>
<sequence>MNGKLTTSARTTAYFNLSGPESAEANLHDSDAPLDVSKEVDMHAAPGVLLEASQRVSQLVQQLAQRIADRLMPEDRDGWQASYALANLYKDGYENVGLHADRLTNLGPRPIIASLSLGATRTFRIKRTVPAQHAAPAPRAERSISTARHPSQDTPADIADSSNPIAAAGVALHATPLSSDSQASNVSPELRQHSNPEVRKTSAELATGQATQLQQGMPSCDLHDAEITSVDIELRHNTLLVMCPPCQEEWHHSVVRTSKPVPRHPVSGATRINLTFRKLKPDWASRAPQCRCGKPAIMKAAMGKAQRQSSHPRGTAPLLRHRYYYACDSTQGPGCGFWQWCN</sequence>
<feature type="domain" description="Alpha-ketoglutarate-dependent dioxygenase AlkB-like" evidence="3">
    <location>
        <begin position="57"/>
        <end position="277"/>
    </location>
</feature>
<proteinExistence type="inferred from homology"/>
<evidence type="ECO:0000313" key="4">
    <source>
        <dbReference type="EMBL" id="KAK9829720.1"/>
    </source>
</evidence>
<feature type="region of interest" description="Disordered" evidence="2">
    <location>
        <begin position="128"/>
        <end position="161"/>
    </location>
</feature>
<dbReference type="Gene3D" id="2.60.120.590">
    <property type="entry name" value="Alpha-ketoglutarate-dependent dioxygenase AlkB-like"/>
    <property type="match status" value="1"/>
</dbReference>
<organism evidence="4 5">
    <name type="scientific">[Myrmecia] bisecta</name>
    <dbReference type="NCBI Taxonomy" id="41462"/>
    <lineage>
        <taxon>Eukaryota</taxon>
        <taxon>Viridiplantae</taxon>
        <taxon>Chlorophyta</taxon>
        <taxon>core chlorophytes</taxon>
        <taxon>Trebouxiophyceae</taxon>
        <taxon>Trebouxiales</taxon>
        <taxon>Trebouxiaceae</taxon>
        <taxon>Myrmecia</taxon>
    </lineage>
</organism>
<reference evidence="4 5" key="1">
    <citation type="journal article" date="2024" name="Nat. Commun.">
        <title>Phylogenomics reveals the evolutionary origins of lichenization in chlorophyte algae.</title>
        <authorList>
            <person name="Puginier C."/>
            <person name="Libourel C."/>
            <person name="Otte J."/>
            <person name="Skaloud P."/>
            <person name="Haon M."/>
            <person name="Grisel S."/>
            <person name="Petersen M."/>
            <person name="Berrin J.G."/>
            <person name="Delaux P.M."/>
            <person name="Dal Grande F."/>
            <person name="Keller J."/>
        </authorList>
    </citation>
    <scope>NUCLEOTIDE SEQUENCE [LARGE SCALE GENOMIC DNA]</scope>
    <source>
        <strain evidence="4 5">SAG 2043</strain>
    </source>
</reference>
<feature type="compositionally biased region" description="Polar residues" evidence="2">
    <location>
        <begin position="143"/>
        <end position="161"/>
    </location>
</feature>
<evidence type="ECO:0000256" key="1">
    <source>
        <dbReference type="ARBA" id="ARBA00007879"/>
    </source>
</evidence>